<name>A0A3P6TY93_LITSI</name>
<dbReference type="Proteomes" id="UP000277928">
    <property type="component" value="Unassembled WGS sequence"/>
</dbReference>
<sequence length="86" mass="9694">MPNLAPPRTMYFPGAAKASLVTQCKRHRWAGRVFHSWSMRIFNTISFFKLCEFVMSGRFQATRGGQSIRSAVVLVDNALLSIFLLG</sequence>
<dbReference type="AlphaFoldDB" id="A0A3P6TY93"/>
<reference evidence="1 2" key="1">
    <citation type="submission" date="2018-08" db="EMBL/GenBank/DDBJ databases">
        <authorList>
            <person name="Laetsch R D."/>
            <person name="Stevens L."/>
            <person name="Kumar S."/>
            <person name="Blaxter L. M."/>
        </authorList>
    </citation>
    <scope>NUCLEOTIDE SEQUENCE [LARGE SCALE GENOMIC DNA]</scope>
</reference>
<accession>A0A3P6TY93</accession>
<protein>
    <submittedName>
        <fullName evidence="1">Uncharacterized protein</fullName>
    </submittedName>
</protein>
<dbReference type="EMBL" id="UYRX01000822">
    <property type="protein sequence ID" value="VDK86495.1"/>
    <property type="molecule type" value="Genomic_DNA"/>
</dbReference>
<keyword evidence="2" id="KW-1185">Reference proteome</keyword>
<proteinExistence type="predicted"/>
<evidence type="ECO:0000313" key="2">
    <source>
        <dbReference type="Proteomes" id="UP000277928"/>
    </source>
</evidence>
<evidence type="ECO:0000313" key="1">
    <source>
        <dbReference type="EMBL" id="VDK86495.1"/>
    </source>
</evidence>
<organism evidence="1 2">
    <name type="scientific">Litomosoides sigmodontis</name>
    <name type="common">Filarial nematode worm</name>
    <dbReference type="NCBI Taxonomy" id="42156"/>
    <lineage>
        <taxon>Eukaryota</taxon>
        <taxon>Metazoa</taxon>
        <taxon>Ecdysozoa</taxon>
        <taxon>Nematoda</taxon>
        <taxon>Chromadorea</taxon>
        <taxon>Rhabditida</taxon>
        <taxon>Spirurina</taxon>
        <taxon>Spiruromorpha</taxon>
        <taxon>Filarioidea</taxon>
        <taxon>Onchocercidae</taxon>
        <taxon>Litomosoides</taxon>
    </lineage>
</organism>
<gene>
    <name evidence="1" type="ORF">NLS_LOCUS7649</name>
</gene>